<accession>A0ACB8YL36</accession>
<protein>
    <submittedName>
        <fullName evidence="1">Uncharacterized protein</fullName>
    </submittedName>
</protein>
<reference evidence="2" key="1">
    <citation type="journal article" date="2022" name="Mol. Ecol. Resour.">
        <title>The genomes of chicory, endive, great burdock and yacon provide insights into Asteraceae palaeo-polyploidization history and plant inulin production.</title>
        <authorList>
            <person name="Fan W."/>
            <person name="Wang S."/>
            <person name="Wang H."/>
            <person name="Wang A."/>
            <person name="Jiang F."/>
            <person name="Liu H."/>
            <person name="Zhao H."/>
            <person name="Xu D."/>
            <person name="Zhang Y."/>
        </authorList>
    </citation>
    <scope>NUCLEOTIDE SEQUENCE [LARGE SCALE GENOMIC DNA]</scope>
    <source>
        <strain evidence="2">cv. Niubang</strain>
    </source>
</reference>
<name>A0ACB8YL36_ARCLA</name>
<gene>
    <name evidence="1" type="ORF">L6452_35043</name>
</gene>
<evidence type="ECO:0000313" key="2">
    <source>
        <dbReference type="Proteomes" id="UP001055879"/>
    </source>
</evidence>
<sequence>MRSSVYTENRGTCKFEIKSEIEKGEYVADRWRKGEVEKGEFVPGKWRKGALQSGDYSNRRREFENSDSGLSKGAKDDVEKGEFIPDRWQRSEVARDDNSYLKPRRHDSAKDKGWKSERGRTPSSGKYSEFDPDKWYQSQYSQKPAIIILP</sequence>
<evidence type="ECO:0000313" key="1">
    <source>
        <dbReference type="EMBL" id="KAI3685785.1"/>
    </source>
</evidence>
<keyword evidence="2" id="KW-1185">Reference proteome</keyword>
<reference evidence="1 2" key="2">
    <citation type="journal article" date="2022" name="Mol. Ecol. Resour.">
        <title>The genomes of chicory, endive, great burdock and yacon provide insights into Asteraceae paleo-polyploidization history and plant inulin production.</title>
        <authorList>
            <person name="Fan W."/>
            <person name="Wang S."/>
            <person name="Wang H."/>
            <person name="Wang A."/>
            <person name="Jiang F."/>
            <person name="Liu H."/>
            <person name="Zhao H."/>
            <person name="Xu D."/>
            <person name="Zhang Y."/>
        </authorList>
    </citation>
    <scope>NUCLEOTIDE SEQUENCE [LARGE SCALE GENOMIC DNA]</scope>
    <source>
        <strain evidence="2">cv. Niubang</strain>
    </source>
</reference>
<comment type="caution">
    <text evidence="1">The sequence shown here is derived from an EMBL/GenBank/DDBJ whole genome shotgun (WGS) entry which is preliminary data.</text>
</comment>
<proteinExistence type="predicted"/>
<dbReference type="Proteomes" id="UP001055879">
    <property type="component" value="Linkage Group LG12"/>
</dbReference>
<dbReference type="EMBL" id="CM042058">
    <property type="protein sequence ID" value="KAI3685785.1"/>
    <property type="molecule type" value="Genomic_DNA"/>
</dbReference>
<organism evidence="1 2">
    <name type="scientific">Arctium lappa</name>
    <name type="common">Greater burdock</name>
    <name type="synonym">Lappa major</name>
    <dbReference type="NCBI Taxonomy" id="4217"/>
    <lineage>
        <taxon>Eukaryota</taxon>
        <taxon>Viridiplantae</taxon>
        <taxon>Streptophyta</taxon>
        <taxon>Embryophyta</taxon>
        <taxon>Tracheophyta</taxon>
        <taxon>Spermatophyta</taxon>
        <taxon>Magnoliopsida</taxon>
        <taxon>eudicotyledons</taxon>
        <taxon>Gunneridae</taxon>
        <taxon>Pentapetalae</taxon>
        <taxon>asterids</taxon>
        <taxon>campanulids</taxon>
        <taxon>Asterales</taxon>
        <taxon>Asteraceae</taxon>
        <taxon>Carduoideae</taxon>
        <taxon>Cardueae</taxon>
        <taxon>Arctiinae</taxon>
        <taxon>Arctium</taxon>
    </lineage>
</organism>